<evidence type="ECO:0000256" key="1">
    <source>
        <dbReference type="SAM" id="MobiDB-lite"/>
    </source>
</evidence>
<feature type="region of interest" description="Disordered" evidence="1">
    <location>
        <begin position="57"/>
        <end position="111"/>
    </location>
</feature>
<proteinExistence type="predicted"/>
<evidence type="ECO:0000313" key="4">
    <source>
        <dbReference type="Proteomes" id="UP000663841"/>
    </source>
</evidence>
<evidence type="ECO:0000313" key="3">
    <source>
        <dbReference type="EMBL" id="CAE6478440.1"/>
    </source>
</evidence>
<evidence type="ECO:0008006" key="5">
    <source>
        <dbReference type="Google" id="ProtNLM"/>
    </source>
</evidence>
<organism evidence="3 4">
    <name type="scientific">Rhizoctonia solani</name>
    <dbReference type="NCBI Taxonomy" id="456999"/>
    <lineage>
        <taxon>Eukaryota</taxon>
        <taxon>Fungi</taxon>
        <taxon>Dikarya</taxon>
        <taxon>Basidiomycota</taxon>
        <taxon>Agaricomycotina</taxon>
        <taxon>Agaricomycetes</taxon>
        <taxon>Cantharellales</taxon>
        <taxon>Ceratobasidiaceae</taxon>
        <taxon>Rhizoctonia</taxon>
    </lineage>
</organism>
<dbReference type="AlphaFoldDB" id="A0A8H3C981"/>
<reference evidence="3" key="1">
    <citation type="submission" date="2021-01" db="EMBL/GenBank/DDBJ databases">
        <authorList>
            <person name="Kaushik A."/>
        </authorList>
    </citation>
    <scope>NUCLEOTIDE SEQUENCE</scope>
    <source>
        <strain evidence="3">AG3-T5</strain>
    </source>
</reference>
<dbReference type="EMBL" id="CAJMWW010000644">
    <property type="protein sequence ID" value="CAE6478440.1"/>
    <property type="molecule type" value="Genomic_DNA"/>
</dbReference>
<feature type="compositionally biased region" description="Polar residues" evidence="1">
    <location>
        <begin position="74"/>
        <end position="91"/>
    </location>
</feature>
<feature type="chain" id="PRO_5034738849" description="Secreted protein" evidence="2">
    <location>
        <begin position="18"/>
        <end position="176"/>
    </location>
</feature>
<feature type="region of interest" description="Disordered" evidence="1">
    <location>
        <begin position="121"/>
        <end position="140"/>
    </location>
</feature>
<evidence type="ECO:0000256" key="2">
    <source>
        <dbReference type="SAM" id="SignalP"/>
    </source>
</evidence>
<gene>
    <name evidence="3" type="ORF">RDB_LOCUS199344</name>
</gene>
<feature type="signal peptide" evidence="2">
    <location>
        <begin position="1"/>
        <end position="17"/>
    </location>
</feature>
<protein>
    <recommendedName>
        <fullName evidence="5">Secreted protein</fullName>
    </recommendedName>
</protein>
<accession>A0A8H3C981</accession>
<sequence length="176" mass="19578">MSLAIVGACLVSCFVSATNPWFYTSTCGQNGCPICHKAASRGRAKVEARAEDIRQSGRTKRFWKCGEAPEPSQDEPQNNAMAERQTSTEPYQGTKPMQIPGGDKEKGPRDPTLVQWPEVVQVPGGVPKAPPSVLSSGTISSIYPTRPVLDEAISWERLDRADREKEKERQKWWYMP</sequence>
<dbReference type="Proteomes" id="UP000663841">
    <property type="component" value="Unassembled WGS sequence"/>
</dbReference>
<keyword evidence="2" id="KW-0732">Signal</keyword>
<comment type="caution">
    <text evidence="3">The sequence shown here is derived from an EMBL/GenBank/DDBJ whole genome shotgun (WGS) entry which is preliminary data.</text>
</comment>
<name>A0A8H3C981_9AGAM</name>